<feature type="region of interest" description="Disordered" evidence="1">
    <location>
        <begin position="259"/>
        <end position="284"/>
    </location>
</feature>
<evidence type="ECO:0000256" key="1">
    <source>
        <dbReference type="SAM" id="MobiDB-lite"/>
    </source>
</evidence>
<evidence type="ECO:0000313" key="2">
    <source>
        <dbReference type="EMBL" id="THH06865.1"/>
    </source>
</evidence>
<name>A0A4S4L647_9AGAM</name>
<feature type="compositionally biased region" description="Basic residues" evidence="1">
    <location>
        <begin position="259"/>
        <end position="269"/>
    </location>
</feature>
<feature type="region of interest" description="Disordered" evidence="1">
    <location>
        <begin position="84"/>
        <end position="149"/>
    </location>
</feature>
<proteinExistence type="predicted"/>
<feature type="region of interest" description="Disordered" evidence="1">
    <location>
        <begin position="1"/>
        <end position="48"/>
    </location>
</feature>
<gene>
    <name evidence="2" type="ORF">EW145_g3787</name>
</gene>
<evidence type="ECO:0000313" key="3">
    <source>
        <dbReference type="Proteomes" id="UP000308199"/>
    </source>
</evidence>
<reference evidence="2 3" key="1">
    <citation type="submission" date="2019-02" db="EMBL/GenBank/DDBJ databases">
        <title>Genome sequencing of the rare red list fungi Phellinidium pouzarii.</title>
        <authorList>
            <person name="Buettner E."/>
            <person name="Kellner H."/>
        </authorList>
    </citation>
    <scope>NUCLEOTIDE SEQUENCE [LARGE SCALE GENOMIC DNA]</scope>
    <source>
        <strain evidence="2 3">DSM 108285</strain>
    </source>
</reference>
<dbReference type="AlphaFoldDB" id="A0A4S4L647"/>
<comment type="caution">
    <text evidence="2">The sequence shown here is derived from an EMBL/GenBank/DDBJ whole genome shotgun (WGS) entry which is preliminary data.</text>
</comment>
<dbReference type="EMBL" id="SGPK01000171">
    <property type="protein sequence ID" value="THH06865.1"/>
    <property type="molecule type" value="Genomic_DNA"/>
</dbReference>
<feature type="compositionally biased region" description="Low complexity" evidence="1">
    <location>
        <begin position="139"/>
        <end position="149"/>
    </location>
</feature>
<feature type="compositionally biased region" description="Low complexity" evidence="1">
    <location>
        <begin position="1"/>
        <end position="14"/>
    </location>
</feature>
<dbReference type="OrthoDB" id="3262415at2759"/>
<organism evidence="2 3">
    <name type="scientific">Phellinidium pouzarii</name>
    <dbReference type="NCBI Taxonomy" id="167371"/>
    <lineage>
        <taxon>Eukaryota</taxon>
        <taxon>Fungi</taxon>
        <taxon>Dikarya</taxon>
        <taxon>Basidiomycota</taxon>
        <taxon>Agaricomycotina</taxon>
        <taxon>Agaricomycetes</taxon>
        <taxon>Hymenochaetales</taxon>
        <taxon>Hymenochaetaceae</taxon>
        <taxon>Phellinidium</taxon>
    </lineage>
</organism>
<protein>
    <submittedName>
        <fullName evidence="2">Uncharacterized protein</fullName>
    </submittedName>
</protein>
<dbReference type="Proteomes" id="UP000308199">
    <property type="component" value="Unassembled WGS sequence"/>
</dbReference>
<sequence length="540" mass="59818">MKRSTSQSSASDYSDTFDDSEFPSYEDLFYRPPMPDNPDNPNCPQSPAQVVLDNRVCEDENEGTIRELLNEMRDWILEHPSEVGRRLQKPLPPSPVASDDELPDSAPATPRYGKFLSEDDEDHRPTPKPSISALRAKVSTSTSSSQKSLTCTAFPISRRRFVDVPQSPLSEAFMDSPCPSPRLPRAPIRTRSSSMTLCGPSLLTARSETNLRQHRPPSLKAPFTSLGPDHIFLKPGFNKSFSAPNTPTAGEFMQMQANPKRHPSLHHVHSLPYSTRTHSGHLAPGDFSSRAVTLSRWSLSTSAQDDAPGLLSNQEQRSSQAEAEVAKKGLTRSASRFGLSLSFAKFDIAKFIPFPIRASSRKRLIIQGVKSGDTTAVQSVRQWCEVFGAIDRLSQKPNGEIHIHYRNRAVANRPRSFSHILRFHAPSASLNRYLLILTTFIHPPPPSVLLPSIIGGGDPHNAKLAFVLLSYSFLLISPRFPPFFSSLVKSFLATGVRDAETAYWLYAVKEPEVSDVLECLQSSGYADARLFEPAHSGMEL</sequence>
<keyword evidence="3" id="KW-1185">Reference proteome</keyword>
<accession>A0A4S4L647</accession>